<comment type="similarity">
    <text evidence="3">Belongs to the INP1 family.</text>
</comment>
<keyword evidence="5" id="KW-0472">Membrane</keyword>
<dbReference type="Proteomes" id="UP000245956">
    <property type="component" value="Unassembled WGS sequence"/>
</dbReference>
<dbReference type="AlphaFoldDB" id="A0A2U3ENS6"/>
<evidence type="ECO:0000313" key="8">
    <source>
        <dbReference type="Proteomes" id="UP000245956"/>
    </source>
</evidence>
<comment type="caution">
    <text evidence="7">The sequence shown here is derived from an EMBL/GenBank/DDBJ whole genome shotgun (WGS) entry which is preliminary data.</text>
</comment>
<name>A0A2U3ENS6_PURLI</name>
<proteinExistence type="inferred from homology"/>
<organism evidence="7 8">
    <name type="scientific">Purpureocillium lilacinum</name>
    <name type="common">Paecilomyces lilacinus</name>
    <dbReference type="NCBI Taxonomy" id="33203"/>
    <lineage>
        <taxon>Eukaryota</taxon>
        <taxon>Fungi</taxon>
        <taxon>Dikarya</taxon>
        <taxon>Ascomycota</taxon>
        <taxon>Pezizomycotina</taxon>
        <taxon>Sordariomycetes</taxon>
        <taxon>Hypocreomycetidae</taxon>
        <taxon>Hypocreales</taxon>
        <taxon>Ophiocordycipitaceae</taxon>
        <taxon>Purpureocillium</taxon>
    </lineage>
</organism>
<feature type="compositionally biased region" description="Acidic residues" evidence="6">
    <location>
        <begin position="351"/>
        <end position="360"/>
    </location>
</feature>
<feature type="compositionally biased region" description="Polar residues" evidence="6">
    <location>
        <begin position="280"/>
        <end position="300"/>
    </location>
</feature>
<dbReference type="GO" id="GO:0045033">
    <property type="term" value="P:peroxisome inheritance"/>
    <property type="evidence" value="ECO:0007669"/>
    <property type="project" value="InterPro"/>
</dbReference>
<evidence type="ECO:0000256" key="5">
    <source>
        <dbReference type="ARBA" id="ARBA00023136"/>
    </source>
</evidence>
<evidence type="ECO:0000256" key="1">
    <source>
        <dbReference type="ARBA" id="ARBA00003594"/>
    </source>
</evidence>
<dbReference type="InterPro" id="IPR024758">
    <property type="entry name" value="Inp1"/>
</dbReference>
<evidence type="ECO:0000256" key="3">
    <source>
        <dbReference type="ARBA" id="ARBA00010707"/>
    </source>
</evidence>
<evidence type="ECO:0000256" key="6">
    <source>
        <dbReference type="SAM" id="MobiDB-lite"/>
    </source>
</evidence>
<evidence type="ECO:0000256" key="4">
    <source>
        <dbReference type="ARBA" id="ARBA00021397"/>
    </source>
</evidence>
<feature type="region of interest" description="Disordered" evidence="6">
    <location>
        <begin position="1"/>
        <end position="24"/>
    </location>
</feature>
<evidence type="ECO:0000313" key="7">
    <source>
        <dbReference type="EMBL" id="PWI76156.1"/>
    </source>
</evidence>
<feature type="compositionally biased region" description="Pro residues" evidence="6">
    <location>
        <begin position="1"/>
        <end position="10"/>
    </location>
</feature>
<protein>
    <recommendedName>
        <fullName evidence="4">Inheritance of peroxisomes protein 1</fullName>
    </recommendedName>
</protein>
<accession>A0A2U3ENS6</accession>
<dbReference type="GO" id="GO:0005780">
    <property type="term" value="C:extrinsic component of intraperoxisomal membrane"/>
    <property type="evidence" value="ECO:0007669"/>
    <property type="project" value="InterPro"/>
</dbReference>
<dbReference type="Pfam" id="PF12634">
    <property type="entry name" value="Inp1"/>
    <property type="match status" value="1"/>
</dbReference>
<dbReference type="EMBL" id="LCWV01000001">
    <property type="protein sequence ID" value="PWI76156.1"/>
    <property type="molecule type" value="Genomic_DNA"/>
</dbReference>
<reference evidence="7 8" key="1">
    <citation type="journal article" date="2016" name="Front. Microbiol.">
        <title>Genome and transcriptome sequences reveal the specific parasitism of the nematophagous Purpureocillium lilacinum 36-1.</title>
        <authorList>
            <person name="Xie J."/>
            <person name="Li S."/>
            <person name="Mo C."/>
            <person name="Xiao X."/>
            <person name="Peng D."/>
            <person name="Wang G."/>
            <person name="Xiao Y."/>
        </authorList>
    </citation>
    <scope>NUCLEOTIDE SEQUENCE [LARGE SCALE GENOMIC DNA]</scope>
    <source>
        <strain evidence="7 8">36-1</strain>
    </source>
</reference>
<comment type="subcellular location">
    <subcellularLocation>
        <location evidence="2">Peroxisome membrane</location>
        <topology evidence="2">Peripheral membrane protein</topology>
    </subcellularLocation>
</comment>
<gene>
    <name evidence="7" type="ORF">PCL_03350</name>
</gene>
<comment type="function">
    <text evidence="1">Required for peroxisome inheritance.</text>
</comment>
<evidence type="ECO:0000256" key="2">
    <source>
        <dbReference type="ARBA" id="ARBA00004421"/>
    </source>
</evidence>
<sequence>MDTPSSPPGPRRASTAPMATPLAGTGIDSKAGVETLFSHPDVKIISFEARASRVLDATPATKTNPDIDAGSLPWKSPLERIIAVGTFRVYRAPGSVAFLSGGSALQPILPKSQCWCVDEDNSRFVLQIRRPHFWRIELPVATYEEQVMARSFRDILSSVLQFEKTQCPFRRSFTVALPEAPDEPVRKRPWVGRLPLNPVETAQSSRRILAPSAGASTWSGSRGLQGVSITLSHPRTPGHFMSAHARHGTPPPMSEERKASQVFGPSKSLPAPCWPAGSASRRQSVAPNPLSPSEQGSFAQSVPCRTAQDVADWRSSNQALEAKDISRVCKGRRLTVPADVLDRFQLPLEPTDADGPEDIPESSPAASQAGSYDTFYSIESSMSLSTSGSSYLAGPYTQLPGVLSCSGDGDHTIRSDRRASEDYARFSSPNAEFIACDEFFDVDSLHEDEGGSSGFAVSRPSARRRNAKDRSEPTSAAKDEEPDGQPCSNGRPDAGGLAKRLPLSLISKTYELLLGPPTHLLTLMLRVAAKICAGEWRGRVDGYGEAGEHIPVQWDYSNGELSDWTDDE</sequence>
<feature type="region of interest" description="Disordered" evidence="6">
    <location>
        <begin position="348"/>
        <end position="370"/>
    </location>
</feature>
<feature type="region of interest" description="Disordered" evidence="6">
    <location>
        <begin position="449"/>
        <end position="495"/>
    </location>
</feature>
<feature type="region of interest" description="Disordered" evidence="6">
    <location>
        <begin position="235"/>
        <end position="303"/>
    </location>
</feature>